<evidence type="ECO:0000313" key="2">
    <source>
        <dbReference type="Proteomes" id="UP000059188"/>
    </source>
</evidence>
<keyword evidence="2" id="KW-1185">Reference proteome</keyword>
<proteinExistence type="predicted"/>
<reference evidence="1 2" key="1">
    <citation type="submission" date="2014-11" db="EMBL/GenBank/DDBJ databases">
        <authorList>
            <person name="Wibberg Daniel"/>
        </authorList>
    </citation>
    <scope>NUCLEOTIDE SEQUENCE [LARGE SCALE GENOMIC DNA]</scope>
    <source>
        <strain evidence="1">Rhizoctonia solani AG1-IB 7/3/14</strain>
    </source>
</reference>
<dbReference type="PANTHER" id="PTHR15503:SF22">
    <property type="entry name" value="TRANSPOSON TY3-I GAG POLYPROTEIN"/>
    <property type="match status" value="1"/>
</dbReference>
<dbReference type="CDD" id="cd01647">
    <property type="entry name" value="RT_LTR"/>
    <property type="match status" value="1"/>
</dbReference>
<sequence>MPLAFQDFTQWHRQGFLTLPPVISAMLSAAELRAAVVNFVLLYPADSSTVPVSSPASAHALSDSEESLATPPAGETLLPSFQSSANSAPVQGLWQAPALATDDWQPFSYKGWSKEEIQRHRQAFDPDDRQEEEMLYSFSRHFSALFYLLLLGNHNLNLGTPWLILANPDINWCTLEVLPCPPVEVRASEIAPPITSIPEEFKAFQKVISEDFFTTLPAHCLCDCAMSLEDGKDVPYGPIYPMTLSEMAALKEHIDSELAAGDICPSTPPARAPVMFIKGADERLCLVVDCYHLNAITIQDCYALPRQDELIDKLHHAKIFTKQDLCNGYHKICIKEGNKWKTAFKTKYGHFELTVK</sequence>
<dbReference type="PANTHER" id="PTHR15503">
    <property type="entry name" value="LDOC1 RELATED"/>
    <property type="match status" value="1"/>
</dbReference>
<dbReference type="InterPro" id="IPR032567">
    <property type="entry name" value="RTL1-rel"/>
</dbReference>
<dbReference type="Gene3D" id="3.30.70.270">
    <property type="match status" value="1"/>
</dbReference>
<dbReference type="STRING" id="1108050.A0A0B7FA76"/>
<dbReference type="EMBL" id="LN679212">
    <property type="protein sequence ID" value="CEL53112.1"/>
    <property type="molecule type" value="Genomic_DNA"/>
</dbReference>
<accession>A0A0B7FA76</accession>
<dbReference type="Gene3D" id="3.10.10.10">
    <property type="entry name" value="HIV Type 1 Reverse Transcriptase, subunit A, domain 1"/>
    <property type="match status" value="1"/>
</dbReference>
<dbReference type="Proteomes" id="UP000059188">
    <property type="component" value="Unassembled WGS sequence"/>
</dbReference>
<name>A0A0B7FA76_THACB</name>
<protein>
    <submittedName>
        <fullName evidence="1">Transposon Ty3-I Gag-Pol polyprotein</fullName>
    </submittedName>
</protein>
<dbReference type="InterPro" id="IPR043128">
    <property type="entry name" value="Rev_trsase/Diguanyl_cyclase"/>
</dbReference>
<gene>
    <name evidence="1" type="ORF">RSOLAG1IB_11244</name>
</gene>
<dbReference type="SUPFAM" id="SSF56672">
    <property type="entry name" value="DNA/RNA polymerases"/>
    <property type="match status" value="1"/>
</dbReference>
<organism evidence="1 2">
    <name type="scientific">Thanatephorus cucumeris (strain AG1-IB / isolate 7/3/14)</name>
    <name type="common">Lettuce bottom rot fungus</name>
    <name type="synonym">Rhizoctonia solani</name>
    <dbReference type="NCBI Taxonomy" id="1108050"/>
    <lineage>
        <taxon>Eukaryota</taxon>
        <taxon>Fungi</taxon>
        <taxon>Dikarya</taxon>
        <taxon>Basidiomycota</taxon>
        <taxon>Agaricomycotina</taxon>
        <taxon>Agaricomycetes</taxon>
        <taxon>Cantharellales</taxon>
        <taxon>Ceratobasidiaceae</taxon>
        <taxon>Rhizoctonia</taxon>
        <taxon>Rhizoctonia solani AG-1</taxon>
    </lineage>
</organism>
<evidence type="ECO:0000313" key="1">
    <source>
        <dbReference type="EMBL" id="CEL53112.1"/>
    </source>
</evidence>
<dbReference type="AlphaFoldDB" id="A0A0B7FA76"/>
<dbReference type="InterPro" id="IPR043502">
    <property type="entry name" value="DNA/RNA_pol_sf"/>
</dbReference>